<keyword evidence="1" id="KW-0472">Membrane</keyword>
<name>A0A6G8AZX6_9LACO</name>
<dbReference type="AlphaFoldDB" id="A0A6G8AZX6"/>
<evidence type="ECO:0000256" key="1">
    <source>
        <dbReference type="SAM" id="Phobius"/>
    </source>
</evidence>
<feature type="transmembrane region" description="Helical" evidence="1">
    <location>
        <begin position="49"/>
        <end position="67"/>
    </location>
</feature>
<sequence>MNIIENWDLFWTGLATMLGVGVAGIDVYLGNRVHKVVFGDWNSQTLKSVIMTHAIHIGLPVFIILLIDALMIIKPETKALCVIALTVVLPVYGGVIWGDFNSLRGNLHLLGDKSFDKIDLSILSKEINHKAKKLED</sequence>
<keyword evidence="1" id="KW-1133">Transmembrane helix</keyword>
<evidence type="ECO:0000313" key="2">
    <source>
        <dbReference type="EMBL" id="QIL50519.1"/>
    </source>
</evidence>
<reference evidence="2 3" key="1">
    <citation type="submission" date="2020-03" db="EMBL/GenBank/DDBJ databases">
        <title>Weissella sp. nov., isolated from Cybister lewisianus.</title>
        <authorList>
            <person name="Hyun D.-W."/>
            <person name="Bae J.-W."/>
        </authorList>
    </citation>
    <scope>NUCLEOTIDE SEQUENCE [LARGE SCALE GENOMIC DNA]</scope>
    <source>
        <strain evidence="2 3">HDW19</strain>
    </source>
</reference>
<proteinExistence type="predicted"/>
<evidence type="ECO:0000313" key="3">
    <source>
        <dbReference type="Proteomes" id="UP000500741"/>
    </source>
</evidence>
<accession>A0A6G8AZX6</accession>
<protein>
    <submittedName>
        <fullName evidence="2">Uncharacterized protein</fullName>
    </submittedName>
</protein>
<keyword evidence="1" id="KW-0812">Transmembrane</keyword>
<dbReference type="KEGG" id="wco:G7084_03835"/>
<organism evidence="2 3">
    <name type="scientific">Weissella coleopterorum</name>
    <dbReference type="NCBI Taxonomy" id="2714949"/>
    <lineage>
        <taxon>Bacteria</taxon>
        <taxon>Bacillati</taxon>
        <taxon>Bacillota</taxon>
        <taxon>Bacilli</taxon>
        <taxon>Lactobacillales</taxon>
        <taxon>Lactobacillaceae</taxon>
        <taxon>Weissella</taxon>
    </lineage>
</organism>
<dbReference type="RefSeq" id="WP_166010203.1">
    <property type="nucleotide sequence ID" value="NZ_CP049888.1"/>
</dbReference>
<feature type="transmembrane region" description="Helical" evidence="1">
    <location>
        <begin position="9"/>
        <end position="29"/>
    </location>
</feature>
<keyword evidence="3" id="KW-1185">Reference proteome</keyword>
<feature type="transmembrane region" description="Helical" evidence="1">
    <location>
        <begin position="79"/>
        <end position="97"/>
    </location>
</feature>
<dbReference type="EMBL" id="CP049888">
    <property type="protein sequence ID" value="QIL50519.1"/>
    <property type="molecule type" value="Genomic_DNA"/>
</dbReference>
<dbReference type="Proteomes" id="UP000500741">
    <property type="component" value="Chromosome"/>
</dbReference>
<gene>
    <name evidence="2" type="ORF">G7084_03835</name>
</gene>